<keyword evidence="11" id="KW-0472">Membrane</keyword>
<keyword evidence="5" id="KW-0997">Cell inner membrane</keyword>
<dbReference type="SMART" id="SM00382">
    <property type="entry name" value="AAA"/>
    <property type="match status" value="1"/>
</dbReference>
<keyword evidence="8" id="KW-0378">Hydrolase</keyword>
<evidence type="ECO:0000256" key="2">
    <source>
        <dbReference type="ARBA" id="ARBA00011469"/>
    </source>
</evidence>
<keyword evidence="4" id="KW-1003">Cell membrane</keyword>
<keyword evidence="6" id="KW-0677">Repeat</keyword>
<evidence type="ECO:0000256" key="7">
    <source>
        <dbReference type="ARBA" id="ARBA00022741"/>
    </source>
</evidence>
<organism evidence="19">
    <name type="scientific">uncultured Chloroflexota bacterium</name>
    <dbReference type="NCBI Taxonomy" id="166587"/>
    <lineage>
        <taxon>Bacteria</taxon>
        <taxon>Bacillati</taxon>
        <taxon>Chloroflexota</taxon>
        <taxon>environmental samples</taxon>
    </lineage>
</organism>
<dbReference type="EC" id="7.4.2.10" evidence="14"/>
<dbReference type="PROSITE" id="PS50893">
    <property type="entry name" value="ABC_TRANSPORTER_2"/>
    <property type="match status" value="1"/>
</dbReference>
<name>A0A6J4KJG9_9CHLR</name>
<evidence type="ECO:0000256" key="12">
    <source>
        <dbReference type="ARBA" id="ARBA00037530"/>
    </source>
</evidence>
<feature type="region of interest" description="Disordered" evidence="17">
    <location>
        <begin position="273"/>
        <end position="302"/>
    </location>
</feature>
<comment type="subunit">
    <text evidence="2">The complex is composed of two ATP-binding proteins (GsiA), two transmembrane proteins (GsiC and GsiD) and a solute-binding protein (GsiB).</text>
</comment>
<evidence type="ECO:0000256" key="16">
    <source>
        <dbReference type="ARBA" id="ARBA00047640"/>
    </source>
</evidence>
<evidence type="ECO:0000256" key="3">
    <source>
        <dbReference type="ARBA" id="ARBA00022448"/>
    </source>
</evidence>
<comment type="subcellular location">
    <subcellularLocation>
        <location evidence="1">Cell inner membrane</location>
    </subcellularLocation>
</comment>
<proteinExistence type="inferred from homology"/>
<dbReference type="Pfam" id="PF00005">
    <property type="entry name" value="ABC_tran"/>
    <property type="match status" value="1"/>
</dbReference>
<reference evidence="19" key="1">
    <citation type="submission" date="2020-02" db="EMBL/GenBank/DDBJ databases">
        <authorList>
            <person name="Meier V. D."/>
        </authorList>
    </citation>
    <scope>NUCLEOTIDE SEQUENCE</scope>
    <source>
        <strain evidence="19">AVDCRST_MAG77</strain>
    </source>
</reference>
<dbReference type="InterPro" id="IPR050319">
    <property type="entry name" value="ABC_transp_ATP-bind"/>
</dbReference>
<dbReference type="PANTHER" id="PTHR43776:SF15">
    <property type="entry name" value="GLUTATHIONE IMPORT ATP-BINDING PROTEIN GSIA"/>
    <property type="match status" value="1"/>
</dbReference>
<dbReference type="PROSITE" id="PS00211">
    <property type="entry name" value="ABC_TRANSPORTER_1"/>
    <property type="match status" value="1"/>
</dbReference>
<dbReference type="FunFam" id="3.40.50.300:FF:000016">
    <property type="entry name" value="Oligopeptide ABC transporter ATP-binding component"/>
    <property type="match status" value="1"/>
</dbReference>
<dbReference type="InterPro" id="IPR027417">
    <property type="entry name" value="P-loop_NTPase"/>
</dbReference>
<keyword evidence="7" id="KW-0547">Nucleotide-binding</keyword>
<dbReference type="NCBIfam" id="TIGR01727">
    <property type="entry name" value="oligo_HPY"/>
    <property type="match status" value="1"/>
</dbReference>
<dbReference type="AlphaFoldDB" id="A0A6J4KJG9"/>
<dbReference type="GO" id="GO:0005886">
    <property type="term" value="C:plasma membrane"/>
    <property type="evidence" value="ECO:0007669"/>
    <property type="project" value="UniProtKB-SubCell"/>
</dbReference>
<keyword evidence="9 19" id="KW-0067">ATP-binding</keyword>
<dbReference type="SUPFAM" id="SSF52540">
    <property type="entry name" value="P-loop containing nucleoside triphosphate hydrolases"/>
    <property type="match status" value="1"/>
</dbReference>
<evidence type="ECO:0000256" key="8">
    <source>
        <dbReference type="ARBA" id="ARBA00022801"/>
    </source>
</evidence>
<dbReference type="Gene3D" id="3.40.50.300">
    <property type="entry name" value="P-loop containing nucleotide triphosphate hydrolases"/>
    <property type="match status" value="1"/>
</dbReference>
<dbReference type="GO" id="GO:0016887">
    <property type="term" value="F:ATP hydrolysis activity"/>
    <property type="evidence" value="ECO:0007669"/>
    <property type="project" value="InterPro"/>
</dbReference>
<dbReference type="GO" id="GO:0055085">
    <property type="term" value="P:transmembrane transport"/>
    <property type="evidence" value="ECO:0007669"/>
    <property type="project" value="UniProtKB-ARBA"/>
</dbReference>
<dbReference type="EMBL" id="CADCTC010000320">
    <property type="protein sequence ID" value="CAA9306635.1"/>
    <property type="molecule type" value="Genomic_DNA"/>
</dbReference>
<dbReference type="Pfam" id="PF08352">
    <property type="entry name" value="oligo_HPY"/>
    <property type="match status" value="1"/>
</dbReference>
<gene>
    <name evidence="19" type="ORF">AVDCRST_MAG77-6127</name>
</gene>
<evidence type="ECO:0000256" key="15">
    <source>
        <dbReference type="ARBA" id="ARBA00041187"/>
    </source>
</evidence>
<evidence type="ECO:0000256" key="4">
    <source>
        <dbReference type="ARBA" id="ARBA00022475"/>
    </source>
</evidence>
<sequence>MSVAELDPGGGEREVGAPLIEGRGLTRVFGVRRGVFAPRRTLRAVDGVSLVVHEGETVALVGESGSGKSTLGRLLLGVLAPSDGDVLYEGEDVSRLRGAAWRRFRREVQVVFQDTGASLNPRRSVGSSVGLPLRHNLGRSAAQARAGAAELLARVGLPPETFLERLPHELSGGQRQRVGIARALASQPRFVVADEPVSALDVSIRAGILKLLSEVQGERGIAYLFITHDLGVVRAIASRAVVLYLGAVMESGPVSALFSTPAHPYTRALLAATPVPDPTRRRTAEQQGARGDPPSPIDPPPGCRFHTRCPLVQDICRTTVPPLVTFPDGVVSACHYATDVRQLPRPGAVAAVSGVSGE</sequence>
<keyword evidence="3" id="KW-0813">Transport</keyword>
<evidence type="ECO:0000256" key="11">
    <source>
        <dbReference type="ARBA" id="ARBA00023136"/>
    </source>
</evidence>
<evidence type="ECO:0000256" key="13">
    <source>
        <dbReference type="ARBA" id="ARBA00038416"/>
    </source>
</evidence>
<dbReference type="PANTHER" id="PTHR43776">
    <property type="entry name" value="TRANSPORT ATP-BINDING PROTEIN"/>
    <property type="match status" value="1"/>
</dbReference>
<dbReference type="InterPro" id="IPR013563">
    <property type="entry name" value="Oligopep_ABC_C"/>
</dbReference>
<evidence type="ECO:0000256" key="10">
    <source>
        <dbReference type="ARBA" id="ARBA00022967"/>
    </source>
</evidence>
<dbReference type="InterPro" id="IPR003593">
    <property type="entry name" value="AAA+_ATPase"/>
</dbReference>
<protein>
    <recommendedName>
        <fullName evidence="15">Glutathione import ATP-binding protein GsiA</fullName>
        <ecNumber evidence="14">7.4.2.10</ecNumber>
    </recommendedName>
</protein>
<evidence type="ECO:0000256" key="6">
    <source>
        <dbReference type="ARBA" id="ARBA00022737"/>
    </source>
</evidence>
<dbReference type="InterPro" id="IPR003439">
    <property type="entry name" value="ABC_transporter-like_ATP-bd"/>
</dbReference>
<feature type="compositionally biased region" description="Pro residues" evidence="17">
    <location>
        <begin position="293"/>
        <end position="302"/>
    </location>
</feature>
<evidence type="ECO:0000256" key="17">
    <source>
        <dbReference type="SAM" id="MobiDB-lite"/>
    </source>
</evidence>
<feature type="domain" description="ABC transporter" evidence="18">
    <location>
        <begin position="26"/>
        <end position="270"/>
    </location>
</feature>
<evidence type="ECO:0000256" key="9">
    <source>
        <dbReference type="ARBA" id="ARBA00022840"/>
    </source>
</evidence>
<evidence type="ECO:0000256" key="5">
    <source>
        <dbReference type="ARBA" id="ARBA00022519"/>
    </source>
</evidence>
<dbReference type="InterPro" id="IPR017871">
    <property type="entry name" value="ABC_transporter-like_CS"/>
</dbReference>
<evidence type="ECO:0000259" key="18">
    <source>
        <dbReference type="PROSITE" id="PS50893"/>
    </source>
</evidence>
<dbReference type="CDD" id="cd03257">
    <property type="entry name" value="ABC_NikE_OppD_transporters"/>
    <property type="match status" value="1"/>
</dbReference>
<comment type="catalytic activity">
    <reaction evidence="16">
        <text>glutathione(out) + ATP + H2O = glutathione(in) + ADP + phosphate + H(+)</text>
        <dbReference type="Rhea" id="RHEA:29791"/>
        <dbReference type="ChEBI" id="CHEBI:15377"/>
        <dbReference type="ChEBI" id="CHEBI:15378"/>
        <dbReference type="ChEBI" id="CHEBI:30616"/>
        <dbReference type="ChEBI" id="CHEBI:43474"/>
        <dbReference type="ChEBI" id="CHEBI:57925"/>
        <dbReference type="ChEBI" id="CHEBI:456216"/>
        <dbReference type="EC" id="7.4.2.10"/>
    </reaction>
</comment>
<evidence type="ECO:0000256" key="14">
    <source>
        <dbReference type="ARBA" id="ARBA00039050"/>
    </source>
</evidence>
<evidence type="ECO:0000313" key="19">
    <source>
        <dbReference type="EMBL" id="CAA9306635.1"/>
    </source>
</evidence>
<dbReference type="GO" id="GO:0015833">
    <property type="term" value="P:peptide transport"/>
    <property type="evidence" value="ECO:0007669"/>
    <property type="project" value="InterPro"/>
</dbReference>
<dbReference type="GO" id="GO:0005524">
    <property type="term" value="F:ATP binding"/>
    <property type="evidence" value="ECO:0007669"/>
    <property type="project" value="UniProtKB-KW"/>
</dbReference>
<evidence type="ECO:0000256" key="1">
    <source>
        <dbReference type="ARBA" id="ARBA00004533"/>
    </source>
</evidence>
<keyword evidence="10" id="KW-1278">Translocase</keyword>
<comment type="function">
    <text evidence="12">Part of the ABC transporter complex GsiABCD involved in glutathione import. Responsible for energy coupling to the transport system.</text>
</comment>
<accession>A0A6J4KJG9</accession>
<comment type="similarity">
    <text evidence="13">Belongs to the ABC transporter superfamily. Glutathione importer (TC 3.A.1.5.11) family.</text>
</comment>